<evidence type="ECO:0000313" key="2">
    <source>
        <dbReference type="Proteomes" id="UP000887575"/>
    </source>
</evidence>
<dbReference type="PANTHER" id="PTHR35014">
    <property type="entry name" value="INFECTION RESPONSE PROTEIN-RELATED"/>
    <property type="match status" value="1"/>
</dbReference>
<evidence type="ECO:0000313" key="3">
    <source>
        <dbReference type="WBParaSite" id="MBELARI_LOCUS7583"/>
    </source>
</evidence>
<protein>
    <submittedName>
        <fullName evidence="3">Uncharacterized protein</fullName>
    </submittedName>
</protein>
<reference evidence="3" key="1">
    <citation type="submission" date="2024-02" db="UniProtKB">
        <authorList>
            <consortium name="WormBaseParasite"/>
        </authorList>
    </citation>
    <scope>IDENTIFICATION</scope>
</reference>
<organism evidence="2 3">
    <name type="scientific">Mesorhabditis belari</name>
    <dbReference type="NCBI Taxonomy" id="2138241"/>
    <lineage>
        <taxon>Eukaryota</taxon>
        <taxon>Metazoa</taxon>
        <taxon>Ecdysozoa</taxon>
        <taxon>Nematoda</taxon>
        <taxon>Chromadorea</taxon>
        <taxon>Rhabditida</taxon>
        <taxon>Rhabditina</taxon>
        <taxon>Rhabditomorpha</taxon>
        <taxon>Rhabditoidea</taxon>
        <taxon>Rhabditidae</taxon>
        <taxon>Mesorhabditinae</taxon>
        <taxon>Mesorhabditis</taxon>
    </lineage>
</organism>
<dbReference type="Proteomes" id="UP000887575">
    <property type="component" value="Unassembled WGS sequence"/>
</dbReference>
<feature type="chain" id="PRO_5042276583" evidence="1">
    <location>
        <begin position="17"/>
        <end position="212"/>
    </location>
</feature>
<feature type="signal peptide" evidence="1">
    <location>
        <begin position="1"/>
        <end position="16"/>
    </location>
</feature>
<keyword evidence="1" id="KW-0732">Signal</keyword>
<accession>A0AAF3FKC7</accession>
<proteinExistence type="predicted"/>
<name>A0AAF3FKC7_9BILA</name>
<dbReference type="WBParaSite" id="MBELARI_LOCUS7583">
    <property type="protein sequence ID" value="MBELARI_LOCUS7583"/>
    <property type="gene ID" value="MBELARI_LOCUS7583"/>
</dbReference>
<evidence type="ECO:0000256" key="1">
    <source>
        <dbReference type="SAM" id="SignalP"/>
    </source>
</evidence>
<dbReference type="AlphaFoldDB" id="A0AAF3FKC7"/>
<keyword evidence="2" id="KW-1185">Reference proteome</keyword>
<dbReference type="PANTHER" id="PTHR35014:SF1">
    <property type="entry name" value="INFECTION RESPONSE PROTEIN"/>
    <property type="match status" value="1"/>
</dbReference>
<sequence>MLRFLIGFLFLVTVSANCNANSLAILNHCYSNFLSFYGFNFQGTLPAYWEMHEARGRVIRNQGITIQPKICNVATSLYDCTSGTHFDYTCLMSMGVNASDAQDYFTDRAVGEYQCTTGYSTLMSQWACMGDVRDSGRPELQACTDALNAAIAKGGNVCPAVNVYLTCQSPYYEAACGYNAGVFICGSNRAGVLSNNEVCQWLGVLDECPPYK</sequence>